<dbReference type="Gene3D" id="1.20.1270.60">
    <property type="entry name" value="Arfaptin homology (AH) domain/BAR domain"/>
    <property type="match status" value="1"/>
</dbReference>
<keyword evidence="7" id="KW-0175">Coiled coil</keyword>
<feature type="compositionally biased region" description="Low complexity" evidence="8">
    <location>
        <begin position="429"/>
        <end position="440"/>
    </location>
</feature>
<dbReference type="InterPro" id="IPR001452">
    <property type="entry name" value="SH3_domain"/>
</dbReference>
<keyword evidence="3" id="KW-0963">Cytoplasm</keyword>
<dbReference type="PROSITE" id="PS50002">
    <property type="entry name" value="SH3"/>
    <property type="match status" value="1"/>
</dbReference>
<evidence type="ECO:0000256" key="7">
    <source>
        <dbReference type="PROSITE-ProRule" id="PRU01077"/>
    </source>
</evidence>
<dbReference type="PANTHER" id="PTHR23065:SF7">
    <property type="entry name" value="NOSTRIN, ISOFORM H"/>
    <property type="match status" value="1"/>
</dbReference>
<dbReference type="AlphaFoldDB" id="A0AAN4ZRG2"/>
<feature type="region of interest" description="Disordered" evidence="8">
    <location>
        <begin position="196"/>
        <end position="220"/>
    </location>
</feature>
<accession>A0AAN4ZRG2</accession>
<dbReference type="Gene3D" id="2.30.30.40">
    <property type="entry name" value="SH3 Domains"/>
    <property type="match status" value="1"/>
</dbReference>
<keyword evidence="12" id="KW-1185">Reference proteome</keyword>
<dbReference type="EMBL" id="BTRK01000003">
    <property type="protein sequence ID" value="GMR41820.1"/>
    <property type="molecule type" value="Genomic_DNA"/>
</dbReference>
<evidence type="ECO:0000256" key="4">
    <source>
        <dbReference type="ARBA" id="ARBA00022553"/>
    </source>
</evidence>
<dbReference type="SUPFAM" id="SSF103657">
    <property type="entry name" value="BAR/IMD domain-like"/>
    <property type="match status" value="1"/>
</dbReference>
<dbReference type="GO" id="GO:0043226">
    <property type="term" value="C:organelle"/>
    <property type="evidence" value="ECO:0007669"/>
    <property type="project" value="UniProtKB-ARBA"/>
</dbReference>
<dbReference type="SMART" id="SM00326">
    <property type="entry name" value="SH3"/>
    <property type="match status" value="1"/>
</dbReference>
<evidence type="ECO:0000256" key="1">
    <source>
        <dbReference type="ARBA" id="ARBA00004245"/>
    </source>
</evidence>
<dbReference type="GO" id="GO:0005886">
    <property type="term" value="C:plasma membrane"/>
    <property type="evidence" value="ECO:0007669"/>
    <property type="project" value="TreeGrafter"/>
</dbReference>
<comment type="subcellular location">
    <subcellularLocation>
        <location evidence="1">Cytoplasm</location>
        <location evidence="1">Cytoskeleton</location>
    </subcellularLocation>
</comment>
<keyword evidence="2 6" id="KW-0728">SH3 domain</keyword>
<feature type="domain" description="F-BAR" evidence="10">
    <location>
        <begin position="48"/>
        <end position="300"/>
    </location>
</feature>
<comment type="caution">
    <text evidence="11">The sequence shown here is derived from an EMBL/GenBank/DDBJ whole genome shotgun (WGS) entry which is preliminary data.</text>
</comment>
<dbReference type="GO" id="GO:0005737">
    <property type="term" value="C:cytoplasm"/>
    <property type="evidence" value="ECO:0007669"/>
    <property type="project" value="TreeGrafter"/>
</dbReference>
<dbReference type="InterPro" id="IPR036028">
    <property type="entry name" value="SH3-like_dom_sf"/>
</dbReference>
<gene>
    <name evidence="11" type="ORF">PMAYCL1PPCAC_12015</name>
</gene>
<evidence type="ECO:0000313" key="11">
    <source>
        <dbReference type="EMBL" id="GMR41820.1"/>
    </source>
</evidence>
<keyword evidence="5" id="KW-0206">Cytoskeleton</keyword>
<dbReference type="CDD" id="cd00174">
    <property type="entry name" value="SH3"/>
    <property type="match status" value="1"/>
</dbReference>
<evidence type="ECO:0000259" key="10">
    <source>
        <dbReference type="PROSITE" id="PS51741"/>
    </source>
</evidence>
<evidence type="ECO:0000256" key="2">
    <source>
        <dbReference type="ARBA" id="ARBA00022443"/>
    </source>
</evidence>
<evidence type="ECO:0008006" key="13">
    <source>
        <dbReference type="Google" id="ProtNLM"/>
    </source>
</evidence>
<dbReference type="InterPro" id="IPR027267">
    <property type="entry name" value="AH/BAR_dom_sf"/>
</dbReference>
<dbReference type="Pfam" id="PF00611">
    <property type="entry name" value="FCH"/>
    <property type="match status" value="1"/>
</dbReference>
<evidence type="ECO:0000259" key="9">
    <source>
        <dbReference type="PROSITE" id="PS50002"/>
    </source>
</evidence>
<dbReference type="InterPro" id="IPR001060">
    <property type="entry name" value="FCH_dom"/>
</dbReference>
<sequence>ATMHGRMSKLRRSLSRSMLQLHAIHALSRSHSHLAGDAYESRQAAPNEDLMHKFANPSTFSQFRDVVQGNSENLREIINILDEKATLDANYSKTLHKLAARLHKITQKSTCEIDNGWTSAAEQFDMQATIHSNLSSALADDVVQPLRAIQMNEEKTVRASSLFVEKQLKRLKEKKADVARAKRVAYNAAKDLERLEQSADSDKTNQNKYTPRRKKLQESSKKAEDAYVFESIDLEKMREMSEKVLQRAVAGLEGIEMERLAHTKTALGRLQRKIEQLGPSLTQMFTRQTHNLDVAIACSPSSFLQSLSPSQTPSNNVMLVDTFAENFAEVIKGERRREALGRLQGLLDAELQRMYALARVEDVRSQQISLVEYVEYLYFKVGESISSLEGRSSTGIHRLSRFSHRVKDKQGLPQTILALPLTEGADTVTLPGLSSPSLSPSSPPPTEEGEEEEIYEEYEKISDEGFYNSTSRQSTVIDDPATTNEEEKKVCRVIYDFSPQNDEEIEIRAGESVLIESRLGPDWCYGRVISPIGRTLPPQTIGRFPTTYVCIQEASIFL</sequence>
<keyword evidence="4" id="KW-0597">Phosphoprotein</keyword>
<feature type="compositionally biased region" description="Basic and acidic residues" evidence="8">
    <location>
        <begin position="196"/>
        <end position="205"/>
    </location>
</feature>
<proteinExistence type="predicted"/>
<feature type="non-terminal residue" evidence="11">
    <location>
        <position position="1"/>
    </location>
</feature>
<protein>
    <recommendedName>
        <fullName evidence="13">SH3 domain-containing protein</fullName>
    </recommendedName>
</protein>
<evidence type="ECO:0000256" key="6">
    <source>
        <dbReference type="PROSITE-ProRule" id="PRU00192"/>
    </source>
</evidence>
<dbReference type="PROSITE" id="PS51741">
    <property type="entry name" value="F_BAR"/>
    <property type="match status" value="1"/>
</dbReference>
<dbReference type="Proteomes" id="UP001328107">
    <property type="component" value="Unassembled WGS sequence"/>
</dbReference>
<feature type="domain" description="SH3" evidence="9">
    <location>
        <begin position="486"/>
        <end position="554"/>
    </location>
</feature>
<name>A0AAN4ZRG2_9BILA</name>
<dbReference type="SMART" id="SM00055">
    <property type="entry name" value="FCH"/>
    <property type="match status" value="1"/>
</dbReference>
<dbReference type="InterPro" id="IPR031160">
    <property type="entry name" value="F_BAR_dom"/>
</dbReference>
<organism evidence="11 12">
    <name type="scientific">Pristionchus mayeri</name>
    <dbReference type="NCBI Taxonomy" id="1317129"/>
    <lineage>
        <taxon>Eukaryota</taxon>
        <taxon>Metazoa</taxon>
        <taxon>Ecdysozoa</taxon>
        <taxon>Nematoda</taxon>
        <taxon>Chromadorea</taxon>
        <taxon>Rhabditida</taxon>
        <taxon>Rhabditina</taxon>
        <taxon>Diplogasteromorpha</taxon>
        <taxon>Diplogasteroidea</taxon>
        <taxon>Neodiplogasteridae</taxon>
        <taxon>Pristionchus</taxon>
    </lineage>
</organism>
<dbReference type="PANTHER" id="PTHR23065">
    <property type="entry name" value="PROLINE-SERINE-THREONINE PHOSPHATASE INTERACTING PROTEIN 1"/>
    <property type="match status" value="1"/>
</dbReference>
<reference evidence="12" key="1">
    <citation type="submission" date="2022-10" db="EMBL/GenBank/DDBJ databases">
        <title>Genome assembly of Pristionchus species.</title>
        <authorList>
            <person name="Yoshida K."/>
            <person name="Sommer R.J."/>
        </authorList>
    </citation>
    <scope>NUCLEOTIDE SEQUENCE [LARGE SCALE GENOMIC DNA]</scope>
    <source>
        <strain evidence="12">RS5460</strain>
    </source>
</reference>
<dbReference type="SUPFAM" id="SSF50044">
    <property type="entry name" value="SH3-domain"/>
    <property type="match status" value="1"/>
</dbReference>
<evidence type="ECO:0000256" key="8">
    <source>
        <dbReference type="SAM" id="MobiDB-lite"/>
    </source>
</evidence>
<evidence type="ECO:0000313" key="12">
    <source>
        <dbReference type="Proteomes" id="UP001328107"/>
    </source>
</evidence>
<feature type="region of interest" description="Disordered" evidence="8">
    <location>
        <begin position="429"/>
        <end position="453"/>
    </location>
</feature>
<evidence type="ECO:0000256" key="5">
    <source>
        <dbReference type="ARBA" id="ARBA00023212"/>
    </source>
</evidence>
<evidence type="ECO:0000256" key="3">
    <source>
        <dbReference type="ARBA" id="ARBA00022490"/>
    </source>
</evidence>